<organism evidence="2 3">
    <name type="scientific">Polarella glacialis</name>
    <name type="common">Dinoflagellate</name>
    <dbReference type="NCBI Taxonomy" id="89957"/>
    <lineage>
        <taxon>Eukaryota</taxon>
        <taxon>Sar</taxon>
        <taxon>Alveolata</taxon>
        <taxon>Dinophyceae</taxon>
        <taxon>Suessiales</taxon>
        <taxon>Suessiaceae</taxon>
        <taxon>Polarella</taxon>
    </lineage>
</organism>
<protein>
    <recommendedName>
        <fullName evidence="4">PLC-like phosphodiesterase</fullName>
    </recommendedName>
</protein>
<proteinExistence type="predicted"/>
<keyword evidence="1" id="KW-0732">Signal</keyword>
<name>A0A813LAU0_POLGL</name>
<reference evidence="2" key="1">
    <citation type="submission" date="2021-02" db="EMBL/GenBank/DDBJ databases">
        <authorList>
            <person name="Dougan E. K."/>
            <person name="Rhodes N."/>
            <person name="Thang M."/>
            <person name="Chan C."/>
        </authorList>
    </citation>
    <scope>NUCLEOTIDE SEQUENCE</scope>
</reference>
<dbReference type="SUPFAM" id="SSF51695">
    <property type="entry name" value="PLC-like phosphodiesterases"/>
    <property type="match status" value="1"/>
</dbReference>
<dbReference type="AlphaFoldDB" id="A0A813LAU0"/>
<dbReference type="GO" id="GO:0006629">
    <property type="term" value="P:lipid metabolic process"/>
    <property type="evidence" value="ECO:0007669"/>
    <property type="project" value="InterPro"/>
</dbReference>
<evidence type="ECO:0000313" key="3">
    <source>
        <dbReference type="Proteomes" id="UP000626109"/>
    </source>
</evidence>
<sequence length="476" mass="51516">MSGKVPLAVVAAWLSFQICAIKADQACAGDEIDFMQLQRKLQLAANATTTGRNRKKEGTAGILLNSAPFLYSHNAGTGLGMSGCLGKGEERACNPGGHDPYTQPSDTQTQQGSLADQLNCGARALDLKLAQYDGKVIFHHDWATSMGEINLLGKMNFTSSMVDVISWASQHPDELVMLIFNHCMNFNKSTSEVIDCYAPFFANKVQELGINIVPGLGGPTCHSGTGTGMTLEAAKKAATLPGGGMLLAVFDDSNSSTCTNEHYDDSVTWGETMTWKRYNQCPYLGTENNESAPWTNLWKYLQRCFGTDPQGKLHESQALWQATSNAAYFIITNEEHSMINEAVYKQIESGFLPTSELNLLKMNSICHWGPEISISLGASVSPADRGKCDAAFSRPDPGWQCHQSSVCSGLFDESCCRVCHCATSPAGTPPKCTIPGRPSVTTVMAPAPFVTIVHHMEEPVRSTHSICGLILMKVEP</sequence>
<feature type="signal peptide" evidence="1">
    <location>
        <begin position="1"/>
        <end position="23"/>
    </location>
</feature>
<dbReference type="GO" id="GO:0008081">
    <property type="term" value="F:phosphoric diester hydrolase activity"/>
    <property type="evidence" value="ECO:0007669"/>
    <property type="project" value="InterPro"/>
</dbReference>
<comment type="caution">
    <text evidence="2">The sequence shown here is derived from an EMBL/GenBank/DDBJ whole genome shotgun (WGS) entry which is preliminary data.</text>
</comment>
<evidence type="ECO:0008006" key="4">
    <source>
        <dbReference type="Google" id="ProtNLM"/>
    </source>
</evidence>
<evidence type="ECO:0000256" key="1">
    <source>
        <dbReference type="SAM" id="SignalP"/>
    </source>
</evidence>
<dbReference type="InterPro" id="IPR051057">
    <property type="entry name" value="PI-PLC_domain"/>
</dbReference>
<gene>
    <name evidence="2" type="ORF">PGLA2088_LOCUS42947</name>
</gene>
<dbReference type="Gene3D" id="3.20.20.190">
    <property type="entry name" value="Phosphatidylinositol (PI) phosphodiesterase"/>
    <property type="match status" value="1"/>
</dbReference>
<dbReference type="PANTHER" id="PTHR13593">
    <property type="match status" value="1"/>
</dbReference>
<accession>A0A813LAU0</accession>
<dbReference type="PANTHER" id="PTHR13593:SF113">
    <property type="entry name" value="SI:DKEY-266F7.9"/>
    <property type="match status" value="1"/>
</dbReference>
<dbReference type="EMBL" id="CAJNNW010034557">
    <property type="protein sequence ID" value="CAE8723143.1"/>
    <property type="molecule type" value="Genomic_DNA"/>
</dbReference>
<evidence type="ECO:0000313" key="2">
    <source>
        <dbReference type="EMBL" id="CAE8723143.1"/>
    </source>
</evidence>
<dbReference type="Proteomes" id="UP000626109">
    <property type="component" value="Unassembled WGS sequence"/>
</dbReference>
<dbReference type="InterPro" id="IPR017946">
    <property type="entry name" value="PLC-like_Pdiesterase_TIM-brl"/>
</dbReference>
<feature type="chain" id="PRO_5032401365" description="PLC-like phosphodiesterase" evidence="1">
    <location>
        <begin position="24"/>
        <end position="476"/>
    </location>
</feature>